<feature type="signal peptide" evidence="1">
    <location>
        <begin position="1"/>
        <end position="19"/>
    </location>
</feature>
<dbReference type="AlphaFoldDB" id="A0AAJ6QMM2"/>
<reference evidence="3" key="1">
    <citation type="submission" date="2025-08" db="UniProtKB">
        <authorList>
            <consortium name="RefSeq"/>
        </authorList>
    </citation>
    <scope>IDENTIFICATION</scope>
</reference>
<dbReference type="KEGG" id="goe:100903150"/>
<sequence length="113" mass="12953">MTDLRWLVVVGLQAVLLFAQFTNDEIQSQYTSCGKEINMSDSDITRLLEATKKHRITIGEQEAFRLAKPHERQEILDEKNRAAEVDKRAALGQRFYAFEKCMMTLSESVVGKD</sequence>
<accession>A0AAJ6QMM2</accession>
<evidence type="ECO:0000313" key="3">
    <source>
        <dbReference type="RefSeq" id="XP_003737737.1"/>
    </source>
</evidence>
<evidence type="ECO:0000256" key="1">
    <source>
        <dbReference type="SAM" id="SignalP"/>
    </source>
</evidence>
<dbReference type="Proteomes" id="UP000694867">
    <property type="component" value="Unplaced"/>
</dbReference>
<feature type="chain" id="PRO_5042492348" evidence="1">
    <location>
        <begin position="20"/>
        <end position="113"/>
    </location>
</feature>
<keyword evidence="1" id="KW-0732">Signal</keyword>
<name>A0AAJ6QMM2_9ACAR</name>
<dbReference type="GeneID" id="100903150"/>
<dbReference type="RefSeq" id="XP_003737737.1">
    <property type="nucleotide sequence ID" value="XM_003737689.1"/>
</dbReference>
<organism evidence="2 3">
    <name type="scientific">Galendromus occidentalis</name>
    <name type="common">western predatory mite</name>
    <dbReference type="NCBI Taxonomy" id="34638"/>
    <lineage>
        <taxon>Eukaryota</taxon>
        <taxon>Metazoa</taxon>
        <taxon>Ecdysozoa</taxon>
        <taxon>Arthropoda</taxon>
        <taxon>Chelicerata</taxon>
        <taxon>Arachnida</taxon>
        <taxon>Acari</taxon>
        <taxon>Parasitiformes</taxon>
        <taxon>Mesostigmata</taxon>
        <taxon>Gamasina</taxon>
        <taxon>Phytoseioidea</taxon>
        <taxon>Phytoseiidae</taxon>
        <taxon>Typhlodrominae</taxon>
        <taxon>Galendromus</taxon>
    </lineage>
</organism>
<evidence type="ECO:0000313" key="2">
    <source>
        <dbReference type="Proteomes" id="UP000694867"/>
    </source>
</evidence>
<proteinExistence type="predicted"/>
<gene>
    <name evidence="3" type="primary">LOC100903150</name>
</gene>
<keyword evidence="2" id="KW-1185">Reference proteome</keyword>
<protein>
    <submittedName>
        <fullName evidence="3">Uncharacterized protein LOC100903150</fullName>
    </submittedName>
</protein>